<dbReference type="EMBL" id="JABEBT010000027">
    <property type="protein sequence ID" value="KAF7636742.1"/>
    <property type="molecule type" value="Genomic_DNA"/>
</dbReference>
<comment type="caution">
    <text evidence="2">The sequence shown here is derived from an EMBL/GenBank/DDBJ whole genome shotgun (WGS) entry which is preliminary data.</text>
</comment>
<dbReference type="Proteomes" id="UP000605970">
    <property type="component" value="Unassembled WGS sequence"/>
</dbReference>
<feature type="region of interest" description="Disordered" evidence="1">
    <location>
        <begin position="1"/>
        <end position="26"/>
    </location>
</feature>
<feature type="compositionally biased region" description="Basic and acidic residues" evidence="1">
    <location>
        <begin position="1"/>
        <end position="16"/>
    </location>
</feature>
<name>A0A8S9ZST0_9BILA</name>
<feature type="compositionally biased region" description="Low complexity" evidence="1">
    <location>
        <begin position="69"/>
        <end position="93"/>
    </location>
</feature>
<evidence type="ECO:0000313" key="3">
    <source>
        <dbReference type="Proteomes" id="UP000605970"/>
    </source>
</evidence>
<proteinExistence type="predicted"/>
<evidence type="ECO:0000256" key="1">
    <source>
        <dbReference type="SAM" id="MobiDB-lite"/>
    </source>
</evidence>
<dbReference type="AlphaFoldDB" id="A0A8S9ZST0"/>
<gene>
    <name evidence="2" type="ORF">Mgra_00003924</name>
</gene>
<feature type="region of interest" description="Disordered" evidence="1">
    <location>
        <begin position="69"/>
        <end position="161"/>
    </location>
</feature>
<sequence>MDVEGKEMKEKRKKMDASTAVTSSNNNNLFGNMEQKFDLAALLRNVAAAAAVASSSNTNGSVPIVASTLSGSTSTSPNSVESSAPSSSTVTSLQNNNNAHPFLGGESLPLNAGCSGAITNGGSSSRSSTPSTNNTTQQTPQRERRSSQRRSPIPALSLAPPGVLRRHQLPFTPIQPIYAPSGHGRQILIYDSRSHPGRRREFAYKTRFTNQSGLTTVYYRCMACRALRHRLQRTLSKDRLPAVPCIAVKNDLLMNDPDFPEASDHFCSPLTIGESNQRLKNTFERGHKRARMKMANSAVEETIRKVSKLAMDVSARGIKSEVKMEDEGNGTPLIDAVEINKKFIFQIILFFLITEETDDSKMHEQLICEIDILKNNNPDIKLNKEKITEKYNEINNDILINNQNSFQIKKESLLIAKSSLIQKNGPFYSSTINSSFPQNIQINGNNNNGIIENNECFNFNAPILSAVLAAMIRNSQATQNQNIHQQQHLNQNFQENINSNNNSMPTTPTCGVQNNNSIINNIKRKGAIVNGILQKLSNKATAEAHNISLIPQQLKMPKEINKKENEELNGNNKLSSKKELRKREIKTKRSFVSVQTQTEISGEIETKKCNYRA</sequence>
<protein>
    <submittedName>
        <fullName evidence="2">Uncharacterized protein</fullName>
    </submittedName>
</protein>
<reference evidence="2" key="1">
    <citation type="journal article" date="2020" name="Ecol. Evol.">
        <title>Genome structure and content of the rice root-knot nematode (Meloidogyne graminicola).</title>
        <authorList>
            <person name="Phan N.T."/>
            <person name="Danchin E.G.J."/>
            <person name="Klopp C."/>
            <person name="Perfus-Barbeoch L."/>
            <person name="Kozlowski D.K."/>
            <person name="Koutsovoulos G.D."/>
            <person name="Lopez-Roques C."/>
            <person name="Bouchez O."/>
            <person name="Zahm M."/>
            <person name="Besnard G."/>
            <person name="Bellafiore S."/>
        </authorList>
    </citation>
    <scope>NUCLEOTIDE SEQUENCE</scope>
    <source>
        <strain evidence="2">VN-18</strain>
    </source>
</reference>
<dbReference type="OrthoDB" id="1621027at2759"/>
<evidence type="ECO:0000313" key="2">
    <source>
        <dbReference type="EMBL" id="KAF7636742.1"/>
    </source>
</evidence>
<keyword evidence="3" id="KW-1185">Reference proteome</keyword>
<organism evidence="2 3">
    <name type="scientific">Meloidogyne graminicola</name>
    <dbReference type="NCBI Taxonomy" id="189291"/>
    <lineage>
        <taxon>Eukaryota</taxon>
        <taxon>Metazoa</taxon>
        <taxon>Ecdysozoa</taxon>
        <taxon>Nematoda</taxon>
        <taxon>Chromadorea</taxon>
        <taxon>Rhabditida</taxon>
        <taxon>Tylenchina</taxon>
        <taxon>Tylenchomorpha</taxon>
        <taxon>Tylenchoidea</taxon>
        <taxon>Meloidogynidae</taxon>
        <taxon>Meloidogyninae</taxon>
        <taxon>Meloidogyne</taxon>
    </lineage>
</organism>
<feature type="compositionally biased region" description="Low complexity" evidence="1">
    <location>
        <begin position="120"/>
        <end position="140"/>
    </location>
</feature>
<feature type="region of interest" description="Disordered" evidence="1">
    <location>
        <begin position="563"/>
        <end position="589"/>
    </location>
</feature>
<accession>A0A8S9ZST0</accession>